<dbReference type="PRINTS" id="PR00934">
    <property type="entry name" value="XHISDIPTASE"/>
</dbReference>
<evidence type="ECO:0000256" key="13">
    <source>
        <dbReference type="ARBA" id="ARBA00071271"/>
    </source>
</evidence>
<keyword evidence="4" id="KW-0479">Metal-binding</keyword>
<dbReference type="GO" id="GO:0070573">
    <property type="term" value="F:metallodipeptidase activity"/>
    <property type="evidence" value="ECO:0007669"/>
    <property type="project" value="TreeGrafter"/>
</dbReference>
<dbReference type="GO" id="GO:0006508">
    <property type="term" value="P:proteolysis"/>
    <property type="evidence" value="ECO:0007669"/>
    <property type="project" value="UniProtKB-KW"/>
</dbReference>
<dbReference type="CDD" id="cd03890">
    <property type="entry name" value="M20_pepD"/>
    <property type="match status" value="1"/>
</dbReference>
<evidence type="ECO:0000256" key="6">
    <source>
        <dbReference type="ARBA" id="ARBA00022833"/>
    </source>
</evidence>
<comment type="catalytic activity">
    <reaction evidence="9">
        <text>Hydrolysis of dipeptides, preferentially hydrophobic dipeptides including prolyl amino acids.</text>
        <dbReference type="EC" id="3.4.13.18"/>
    </reaction>
</comment>
<accession>A0A1M4SJE7</accession>
<dbReference type="STRING" id="1484053.SAMN05444274_10150"/>
<keyword evidence="7" id="KW-0482">Metalloprotease</keyword>
<dbReference type="EC" id="3.4.13.18" evidence="10"/>
<dbReference type="Pfam" id="PF01546">
    <property type="entry name" value="Peptidase_M20"/>
    <property type="match status" value="1"/>
</dbReference>
<keyword evidence="8" id="KW-0170">Cobalt</keyword>
<dbReference type="RefSeq" id="WP_072997875.1">
    <property type="nucleotide sequence ID" value="NZ_FQUM01000001.1"/>
</dbReference>
<dbReference type="Proteomes" id="UP000184164">
    <property type="component" value="Unassembled WGS sequence"/>
</dbReference>
<organism evidence="18 19">
    <name type="scientific">Mariniphaga anaerophila</name>
    <dbReference type="NCBI Taxonomy" id="1484053"/>
    <lineage>
        <taxon>Bacteria</taxon>
        <taxon>Pseudomonadati</taxon>
        <taxon>Bacteroidota</taxon>
        <taxon>Bacteroidia</taxon>
        <taxon>Marinilabiliales</taxon>
        <taxon>Prolixibacteraceae</taxon>
        <taxon>Mariniphaga</taxon>
    </lineage>
</organism>
<dbReference type="NCBIfam" id="TIGR01893">
    <property type="entry name" value="aa-his-dipept"/>
    <property type="match status" value="1"/>
</dbReference>
<keyword evidence="6" id="KW-0862">Zinc</keyword>
<keyword evidence="5" id="KW-0378">Hydrolase</keyword>
<protein>
    <recommendedName>
        <fullName evidence="13">Cytosol non-specific dipeptidase</fullName>
        <ecNumber evidence="10">3.4.13.18</ecNumber>
    </recommendedName>
    <alternativeName>
        <fullName evidence="16">Aminoacyl-histidine dipeptidase</fullName>
    </alternativeName>
    <alternativeName>
        <fullName evidence="15">Beta-alanyl-histidine dipeptidase</fullName>
    </alternativeName>
    <alternativeName>
        <fullName evidence="14">Carnosinase</fullName>
    </alternativeName>
    <alternativeName>
        <fullName evidence="11">Peptidase D</fullName>
    </alternativeName>
    <alternativeName>
        <fullName evidence="17">Xaa-His dipeptidase</fullName>
    </alternativeName>
</protein>
<evidence type="ECO:0000313" key="19">
    <source>
        <dbReference type="Proteomes" id="UP000184164"/>
    </source>
</evidence>
<dbReference type="SUPFAM" id="SSF53187">
    <property type="entry name" value="Zn-dependent exopeptidases"/>
    <property type="match status" value="1"/>
</dbReference>
<gene>
    <name evidence="18" type="ORF">SAMN05444274_10150</name>
</gene>
<evidence type="ECO:0000256" key="14">
    <source>
        <dbReference type="ARBA" id="ARBA00075285"/>
    </source>
</evidence>
<dbReference type="OrthoDB" id="9773892at2"/>
<keyword evidence="19" id="KW-1185">Reference proteome</keyword>
<evidence type="ECO:0000256" key="8">
    <source>
        <dbReference type="ARBA" id="ARBA00023285"/>
    </source>
</evidence>
<keyword evidence="3" id="KW-0645">Protease</keyword>
<evidence type="ECO:0000256" key="10">
    <source>
        <dbReference type="ARBA" id="ARBA00038976"/>
    </source>
</evidence>
<dbReference type="FunFam" id="3.40.630.10:FF:000018">
    <property type="entry name" value="Aminoacyl-histidine dipeptidase PepD"/>
    <property type="match status" value="1"/>
</dbReference>
<dbReference type="Gene3D" id="3.40.630.10">
    <property type="entry name" value="Zn peptidases"/>
    <property type="match status" value="2"/>
</dbReference>
<dbReference type="InterPro" id="IPR002933">
    <property type="entry name" value="Peptidase_M20"/>
</dbReference>
<evidence type="ECO:0000256" key="17">
    <source>
        <dbReference type="ARBA" id="ARBA00078074"/>
    </source>
</evidence>
<evidence type="ECO:0000256" key="7">
    <source>
        <dbReference type="ARBA" id="ARBA00023049"/>
    </source>
</evidence>
<dbReference type="InterPro" id="IPR001160">
    <property type="entry name" value="Peptidase_M20C"/>
</dbReference>
<evidence type="ECO:0000256" key="11">
    <source>
        <dbReference type="ARBA" id="ARBA00044252"/>
    </source>
</evidence>
<reference evidence="19" key="1">
    <citation type="submission" date="2016-11" db="EMBL/GenBank/DDBJ databases">
        <authorList>
            <person name="Varghese N."/>
            <person name="Submissions S."/>
        </authorList>
    </citation>
    <scope>NUCLEOTIDE SEQUENCE [LARGE SCALE GENOMIC DNA]</scope>
    <source>
        <strain evidence="19">DSM 26910</strain>
    </source>
</reference>
<dbReference type="PANTHER" id="PTHR43501:SF1">
    <property type="entry name" value="CYTOSOL NON-SPECIFIC DIPEPTIDASE"/>
    <property type="match status" value="1"/>
</dbReference>
<evidence type="ECO:0000313" key="18">
    <source>
        <dbReference type="EMBL" id="SHE32340.1"/>
    </source>
</evidence>
<evidence type="ECO:0000256" key="4">
    <source>
        <dbReference type="ARBA" id="ARBA00022723"/>
    </source>
</evidence>
<dbReference type="FunFam" id="3.40.630.10:FF:000015">
    <property type="entry name" value="Aminoacyl-histidine dipeptidase PepD"/>
    <property type="match status" value="1"/>
</dbReference>
<comment type="cofactor">
    <cofactor evidence="1">
        <name>Co(2+)</name>
        <dbReference type="ChEBI" id="CHEBI:48828"/>
    </cofactor>
</comment>
<dbReference type="PIRSF" id="PIRSF016599">
    <property type="entry name" value="Xaa-His_dipept"/>
    <property type="match status" value="1"/>
</dbReference>
<proteinExistence type="inferred from homology"/>
<evidence type="ECO:0000256" key="9">
    <source>
        <dbReference type="ARBA" id="ARBA00036421"/>
    </source>
</evidence>
<evidence type="ECO:0000256" key="16">
    <source>
        <dbReference type="ARBA" id="ARBA00077688"/>
    </source>
</evidence>
<evidence type="ECO:0000256" key="3">
    <source>
        <dbReference type="ARBA" id="ARBA00022670"/>
    </source>
</evidence>
<name>A0A1M4SJE7_9BACT</name>
<dbReference type="GO" id="GO:0005829">
    <property type="term" value="C:cytosol"/>
    <property type="evidence" value="ECO:0007669"/>
    <property type="project" value="TreeGrafter"/>
</dbReference>
<dbReference type="AlphaFoldDB" id="A0A1M4SJE7"/>
<dbReference type="PANTHER" id="PTHR43501">
    <property type="entry name" value="CYTOSOL NON-SPECIFIC DIPEPTIDASE"/>
    <property type="match status" value="1"/>
</dbReference>
<dbReference type="EMBL" id="FQUM01000001">
    <property type="protein sequence ID" value="SHE32340.1"/>
    <property type="molecule type" value="Genomic_DNA"/>
</dbReference>
<evidence type="ECO:0000256" key="2">
    <source>
        <dbReference type="ARBA" id="ARBA00001947"/>
    </source>
</evidence>
<sequence length="484" mass="53379">MKALQHLKPQPIFNYFEEICQVPRPSKKEEKIRKFLLDFAKKNNLAAKTDEIGNVLISKPAAPGRENSPLVIMQTHMDMVCEKNNDKVFDFDNDPIEPMVVDGWVKANGTTLGADCGIGVAAQLAILTSKDVKHGPIECLITVDEETGLTGAFALKPGFLSGSVLLNLDSEDEGEIFIGCAGGLDTVVTFNYEKEPVPQNVSAFKVVVSGLQGGHSGDDINKNRGNAVKILNRFVWKASRDFSLGLVKFEGGNLRNAIAREAHAEVVVPATEKSRFLESFKQFTAQVKFEFEKNEPNLQTSIEETELPAQVIDAKTQKNLLNALYACPHGVLEMSTRMEGMVETSTNLASVKFPEGDTILITTSQRSEIESRRYYAAEMVRSVFELAGAEVTHTDGYPGWTPNPDSKILDTTVASYEKLFGVKPIVRSIHAGLECGLFLEKYPHLDMVSFGPTIKGAHSPNESLNIETTEKFWKHLVDVLENIN</sequence>
<evidence type="ECO:0000256" key="1">
    <source>
        <dbReference type="ARBA" id="ARBA00001941"/>
    </source>
</evidence>
<evidence type="ECO:0000256" key="15">
    <source>
        <dbReference type="ARBA" id="ARBA00076004"/>
    </source>
</evidence>
<evidence type="ECO:0000256" key="12">
    <source>
        <dbReference type="ARBA" id="ARBA00061423"/>
    </source>
</evidence>
<evidence type="ECO:0000256" key="5">
    <source>
        <dbReference type="ARBA" id="ARBA00022801"/>
    </source>
</evidence>
<comment type="cofactor">
    <cofactor evidence="2">
        <name>Zn(2+)</name>
        <dbReference type="ChEBI" id="CHEBI:29105"/>
    </cofactor>
</comment>
<dbReference type="GO" id="GO:0046872">
    <property type="term" value="F:metal ion binding"/>
    <property type="evidence" value="ECO:0007669"/>
    <property type="project" value="UniProtKB-KW"/>
</dbReference>
<comment type="similarity">
    <text evidence="12">Belongs to the peptidase M20C family.</text>
</comment>